<accession>A0AAJ1T692</accession>
<dbReference type="Pfam" id="PF13129">
    <property type="entry name" value="DUF3953"/>
    <property type="match status" value="1"/>
</dbReference>
<reference evidence="2" key="1">
    <citation type="submission" date="2023-07" db="EMBL/GenBank/DDBJ databases">
        <title>Genomic Encyclopedia of Type Strains, Phase IV (KMG-IV): sequencing the most valuable type-strain genomes for metagenomic binning, comparative biology and taxonomic classification.</title>
        <authorList>
            <person name="Goeker M."/>
        </authorList>
    </citation>
    <scope>NUCLEOTIDE SEQUENCE</scope>
    <source>
        <strain evidence="2">DSM 23947</strain>
    </source>
</reference>
<evidence type="ECO:0000313" key="3">
    <source>
        <dbReference type="Proteomes" id="UP001237207"/>
    </source>
</evidence>
<gene>
    <name evidence="2" type="ORF">J2S13_003143</name>
</gene>
<evidence type="ECO:0000256" key="1">
    <source>
        <dbReference type="SAM" id="Phobius"/>
    </source>
</evidence>
<sequence>MKVMAFGGGKKMAKLKFDILMIFQIIFAIFVLIISIYSLATENFNLQPLMLILMSAMFIVIGLREYKRTQSLLGGIFYLCVSLFIFLLLLKVF</sequence>
<keyword evidence="3" id="KW-1185">Reference proteome</keyword>
<name>A0AAJ1T692_9BACI</name>
<dbReference type="InterPro" id="IPR025018">
    <property type="entry name" value="DUF3953"/>
</dbReference>
<comment type="caution">
    <text evidence="2">The sequence shown here is derived from an EMBL/GenBank/DDBJ whole genome shotgun (WGS) entry which is preliminary data.</text>
</comment>
<keyword evidence="1" id="KW-0472">Membrane</keyword>
<dbReference type="Proteomes" id="UP001237207">
    <property type="component" value="Unassembled WGS sequence"/>
</dbReference>
<feature type="transmembrane region" description="Helical" evidence="1">
    <location>
        <begin position="46"/>
        <end position="63"/>
    </location>
</feature>
<feature type="transmembrane region" description="Helical" evidence="1">
    <location>
        <begin position="72"/>
        <end position="90"/>
    </location>
</feature>
<organism evidence="2 3">
    <name type="scientific">Oikeobacillus pervagus</name>
    <dbReference type="NCBI Taxonomy" id="1325931"/>
    <lineage>
        <taxon>Bacteria</taxon>
        <taxon>Bacillati</taxon>
        <taxon>Bacillota</taxon>
        <taxon>Bacilli</taxon>
        <taxon>Bacillales</taxon>
        <taxon>Bacillaceae</taxon>
        <taxon>Oikeobacillus</taxon>
    </lineage>
</organism>
<evidence type="ECO:0000313" key="2">
    <source>
        <dbReference type="EMBL" id="MDQ0216669.1"/>
    </source>
</evidence>
<dbReference type="AlphaFoldDB" id="A0AAJ1T692"/>
<dbReference type="EMBL" id="JAUSUC010000065">
    <property type="protein sequence ID" value="MDQ0216669.1"/>
    <property type="molecule type" value="Genomic_DNA"/>
</dbReference>
<proteinExistence type="predicted"/>
<protein>
    <submittedName>
        <fullName evidence="2">Membrane-associated HD superfamily phosphohydrolase</fullName>
    </submittedName>
</protein>
<keyword evidence="1" id="KW-1133">Transmembrane helix</keyword>
<feature type="transmembrane region" description="Helical" evidence="1">
    <location>
        <begin position="20"/>
        <end position="40"/>
    </location>
</feature>
<keyword evidence="1" id="KW-0812">Transmembrane</keyword>